<evidence type="ECO:0000259" key="1">
    <source>
        <dbReference type="Pfam" id="PF00144"/>
    </source>
</evidence>
<name>A0ABY4F969_9BACT</name>
<protein>
    <submittedName>
        <fullName evidence="2">Beta-lactamase family protein</fullName>
    </submittedName>
</protein>
<evidence type="ECO:0000313" key="3">
    <source>
        <dbReference type="Proteomes" id="UP000831785"/>
    </source>
</evidence>
<dbReference type="PANTHER" id="PTHR46825">
    <property type="entry name" value="D-ALANYL-D-ALANINE-CARBOXYPEPTIDASE/ENDOPEPTIDASE AMPH"/>
    <property type="match status" value="1"/>
</dbReference>
<dbReference type="EMBL" id="CP095049">
    <property type="protein sequence ID" value="UOQ51011.1"/>
    <property type="molecule type" value="Genomic_DNA"/>
</dbReference>
<organism evidence="2 3">
    <name type="scientific">Hymenobacter cellulosivorans</name>
    <dbReference type="NCBI Taxonomy" id="2932249"/>
    <lineage>
        <taxon>Bacteria</taxon>
        <taxon>Pseudomonadati</taxon>
        <taxon>Bacteroidota</taxon>
        <taxon>Cytophagia</taxon>
        <taxon>Cytophagales</taxon>
        <taxon>Hymenobacteraceae</taxon>
        <taxon>Hymenobacter</taxon>
    </lineage>
</organism>
<dbReference type="InterPro" id="IPR050491">
    <property type="entry name" value="AmpC-like"/>
</dbReference>
<keyword evidence="3" id="KW-1185">Reference proteome</keyword>
<sequence>MKALSIPGLAVAVIKNGKRVKVSAYGTANLEWNCPVTIHTNFQIASCTKLLTSTLVLKAIHAGKLRLEDPIGKYLDSIPTSWQPLRVQHLLSHTSGLREFRGETYASTATVVRALKDSTLEYEPVTRQHYAQADFMLAGHILEKIYGKPFPQILREGVLLPLHMTDRAYDMERRVGSIMRTDLIPQKATTYYDWEKQLRAYKFIYPQYSYTAGGYFSSIDDLANWAIGLDQNVLFPASFANPLLYTRGSVGGKPSAFSAAGWGLPEEETSITYAGHSGGPGLGDVWRFPEEGYTVVVVTNDGELLPGLARAIAAFYVPGLARTTALKKFER</sequence>
<evidence type="ECO:0000313" key="2">
    <source>
        <dbReference type="EMBL" id="UOQ51011.1"/>
    </source>
</evidence>
<dbReference type="SUPFAM" id="SSF56601">
    <property type="entry name" value="beta-lactamase/transpeptidase-like"/>
    <property type="match status" value="1"/>
</dbReference>
<accession>A0ABY4F969</accession>
<proteinExistence type="predicted"/>
<dbReference type="Gene3D" id="3.40.710.10">
    <property type="entry name" value="DD-peptidase/beta-lactamase superfamily"/>
    <property type="match status" value="1"/>
</dbReference>
<dbReference type="Proteomes" id="UP000831785">
    <property type="component" value="Chromosome"/>
</dbReference>
<dbReference type="Pfam" id="PF00144">
    <property type="entry name" value="Beta-lactamase"/>
    <property type="match status" value="1"/>
</dbReference>
<gene>
    <name evidence="2" type="ORF">MUN80_14720</name>
</gene>
<dbReference type="PANTHER" id="PTHR46825:SF9">
    <property type="entry name" value="BETA-LACTAMASE-RELATED DOMAIN-CONTAINING PROTEIN"/>
    <property type="match status" value="1"/>
</dbReference>
<feature type="domain" description="Beta-lactamase-related" evidence="1">
    <location>
        <begin position="3"/>
        <end position="304"/>
    </location>
</feature>
<dbReference type="InterPro" id="IPR001466">
    <property type="entry name" value="Beta-lactam-related"/>
</dbReference>
<reference evidence="2 3" key="1">
    <citation type="submission" date="2022-04" db="EMBL/GenBank/DDBJ databases">
        <title>Hymenobacter sp. isolated from the air.</title>
        <authorList>
            <person name="Won M."/>
            <person name="Lee C.-M."/>
            <person name="Woen H.-Y."/>
            <person name="Kwon S.-W."/>
        </authorList>
    </citation>
    <scope>NUCLEOTIDE SEQUENCE [LARGE SCALE GENOMIC DNA]</scope>
    <source>
        <strain evidence="3">5116 S-27</strain>
    </source>
</reference>
<dbReference type="InterPro" id="IPR012338">
    <property type="entry name" value="Beta-lactam/transpept-like"/>
</dbReference>